<accession>A0A818W690</accession>
<dbReference type="Proteomes" id="UP000663872">
    <property type="component" value="Unassembled WGS sequence"/>
</dbReference>
<protein>
    <recommendedName>
        <fullName evidence="4">Reverse transcriptase</fullName>
    </recommendedName>
</protein>
<evidence type="ECO:0000313" key="3">
    <source>
        <dbReference type="Proteomes" id="UP000663872"/>
    </source>
</evidence>
<reference evidence="2" key="1">
    <citation type="submission" date="2021-02" db="EMBL/GenBank/DDBJ databases">
        <authorList>
            <person name="Nowell W R."/>
        </authorList>
    </citation>
    <scope>NUCLEOTIDE SEQUENCE</scope>
</reference>
<evidence type="ECO:0000313" key="2">
    <source>
        <dbReference type="EMBL" id="CAF3720778.1"/>
    </source>
</evidence>
<dbReference type="AlphaFoldDB" id="A0A818W690"/>
<evidence type="ECO:0008006" key="4">
    <source>
        <dbReference type="Google" id="ProtNLM"/>
    </source>
</evidence>
<name>A0A818W690_9BILA</name>
<proteinExistence type="predicted"/>
<organism evidence="2 3">
    <name type="scientific">Rotaria socialis</name>
    <dbReference type="NCBI Taxonomy" id="392032"/>
    <lineage>
        <taxon>Eukaryota</taxon>
        <taxon>Metazoa</taxon>
        <taxon>Spiralia</taxon>
        <taxon>Gnathifera</taxon>
        <taxon>Rotifera</taxon>
        <taxon>Eurotatoria</taxon>
        <taxon>Bdelloidea</taxon>
        <taxon>Philodinida</taxon>
        <taxon>Philodinidae</taxon>
        <taxon>Rotaria</taxon>
    </lineage>
</organism>
<sequence length="313" mass="37323">MLTCENLIFDKNSIFPHVHWKAYEAILTLLQEFWQKEQIRGMPLDDWYMNYVRFLVALKNRLMQWKEIEKFQPALLPYLIQNLQKVKRVRNKYYRERQICNINEETRVLLRVITKEVKIEIAKYKTGKWGEFLSKIQETNDNKEQAFWLYLSRIYKHRSLPFSKLDTSTAILTNENEIKDKLYRYYSEQFQTPNTDMSDPYEVQIDIEYLERMNKLAMANESVETTNIVAIKKQISQLKPKKSCEFDAVSNYMIKKIPLGCISCLANCFNTWLKEYRYPDVWKLVKIITLNKLKAGVPLCDQTRPISLLAAHS</sequence>
<evidence type="ECO:0000313" key="1">
    <source>
        <dbReference type="EMBL" id="CAF3512527.1"/>
    </source>
</evidence>
<dbReference type="EMBL" id="CAJNYT010005199">
    <property type="protein sequence ID" value="CAF3720778.1"/>
    <property type="molecule type" value="Genomic_DNA"/>
</dbReference>
<dbReference type="Proteomes" id="UP000663865">
    <property type="component" value="Unassembled WGS sequence"/>
</dbReference>
<dbReference type="EMBL" id="CAJNYV010002912">
    <property type="protein sequence ID" value="CAF3512527.1"/>
    <property type="molecule type" value="Genomic_DNA"/>
</dbReference>
<gene>
    <name evidence="2" type="ORF">GRG538_LOCUS29632</name>
    <name evidence="1" type="ORF">KIK155_LOCUS16451</name>
</gene>
<comment type="caution">
    <text evidence="2">The sequence shown here is derived from an EMBL/GenBank/DDBJ whole genome shotgun (WGS) entry which is preliminary data.</text>
</comment>